<dbReference type="AlphaFoldDB" id="A0A173W8H1"/>
<dbReference type="STRING" id="657314.CK5_04390"/>
<proteinExistence type="predicted"/>
<feature type="domain" description="HTH cro/C1-type" evidence="2">
    <location>
        <begin position="11"/>
        <end position="68"/>
    </location>
</feature>
<dbReference type="InterPro" id="IPR001387">
    <property type="entry name" value="Cro/C1-type_HTH"/>
</dbReference>
<dbReference type="CDD" id="cd00093">
    <property type="entry name" value="HTH_XRE"/>
    <property type="match status" value="1"/>
</dbReference>
<accession>A0A173W8H1</accession>
<protein>
    <submittedName>
        <fullName evidence="3">HTH-type transcriptional regulator immR</fullName>
    </submittedName>
</protein>
<dbReference type="PROSITE" id="PS50943">
    <property type="entry name" value="HTH_CROC1"/>
    <property type="match status" value="1"/>
</dbReference>
<gene>
    <name evidence="3" type="primary">immR_1</name>
    <name evidence="3" type="ORF">ERS852395_00019</name>
</gene>
<dbReference type="PANTHER" id="PTHR46558:SF11">
    <property type="entry name" value="HTH-TYPE TRANSCRIPTIONAL REGULATOR XRE"/>
    <property type="match status" value="1"/>
</dbReference>
<dbReference type="GO" id="GO:0003677">
    <property type="term" value="F:DNA binding"/>
    <property type="evidence" value="ECO:0007669"/>
    <property type="project" value="UniProtKB-KW"/>
</dbReference>
<sequence>MKTRISVQERLKDLRVERGLNLEELAQETGISKSALGSYENDNDEYKEINHGSLLKLADFYKVSVDYLLGLTNNRKYENTPIEELHLSDEVVELLKSERFNNRLLCEIISHEKFKELLADAEIYVDGIATMHFHDTNSSLAALRAMILEEHPEATADRAIKILEACQVEEEDFFCHVTHKTWDVILHDIRKAHENDNESAPDTTPADELIREVQKAMQSPGDRVQQFTEMFCKAFQLKYKRLSQEERSLLKKLFKKSPLIKQSGMNFRRRPWK</sequence>
<reference evidence="3 4" key="1">
    <citation type="submission" date="2015-09" db="EMBL/GenBank/DDBJ databases">
        <authorList>
            <consortium name="Pathogen Informatics"/>
        </authorList>
    </citation>
    <scope>NUCLEOTIDE SEQUENCE [LARGE SCALE GENOMIC DNA]</scope>
    <source>
        <strain evidence="3 4">2789STDY5608838</strain>
    </source>
</reference>
<dbReference type="Pfam" id="PF01381">
    <property type="entry name" value="HTH_3"/>
    <property type="match status" value="1"/>
</dbReference>
<dbReference type="PANTHER" id="PTHR46558">
    <property type="entry name" value="TRACRIPTIONAL REGULATORY PROTEIN-RELATED-RELATED"/>
    <property type="match status" value="1"/>
</dbReference>
<keyword evidence="1" id="KW-0238">DNA-binding</keyword>
<dbReference type="Proteomes" id="UP000095447">
    <property type="component" value="Unassembled WGS sequence"/>
</dbReference>
<evidence type="ECO:0000256" key="1">
    <source>
        <dbReference type="ARBA" id="ARBA00023125"/>
    </source>
</evidence>
<evidence type="ECO:0000313" key="4">
    <source>
        <dbReference type="Proteomes" id="UP000095447"/>
    </source>
</evidence>
<dbReference type="SMART" id="SM00530">
    <property type="entry name" value="HTH_XRE"/>
    <property type="match status" value="1"/>
</dbReference>
<organism evidence="3 4">
    <name type="scientific">Blautia obeum</name>
    <dbReference type="NCBI Taxonomy" id="40520"/>
    <lineage>
        <taxon>Bacteria</taxon>
        <taxon>Bacillati</taxon>
        <taxon>Bacillota</taxon>
        <taxon>Clostridia</taxon>
        <taxon>Lachnospirales</taxon>
        <taxon>Lachnospiraceae</taxon>
        <taxon>Blautia</taxon>
    </lineage>
</organism>
<dbReference type="RefSeq" id="WP_015540952.1">
    <property type="nucleotide sequence ID" value="NZ_CYZA01000001.1"/>
</dbReference>
<dbReference type="SUPFAM" id="SSF47413">
    <property type="entry name" value="lambda repressor-like DNA-binding domains"/>
    <property type="match status" value="1"/>
</dbReference>
<dbReference type="Gene3D" id="1.10.260.40">
    <property type="entry name" value="lambda repressor-like DNA-binding domains"/>
    <property type="match status" value="1"/>
</dbReference>
<dbReference type="EMBL" id="CYZA01000001">
    <property type="protein sequence ID" value="CUN35772.1"/>
    <property type="molecule type" value="Genomic_DNA"/>
</dbReference>
<evidence type="ECO:0000259" key="2">
    <source>
        <dbReference type="PROSITE" id="PS50943"/>
    </source>
</evidence>
<dbReference type="InterPro" id="IPR010982">
    <property type="entry name" value="Lambda_DNA-bd_dom_sf"/>
</dbReference>
<evidence type="ECO:0000313" key="3">
    <source>
        <dbReference type="EMBL" id="CUN35772.1"/>
    </source>
</evidence>
<name>A0A173W8H1_9FIRM</name>